<keyword evidence="4" id="KW-1185">Reference proteome</keyword>
<evidence type="ECO:0000313" key="3">
    <source>
        <dbReference type="EMBL" id="QAB16350.1"/>
    </source>
</evidence>
<organism evidence="3 4">
    <name type="scientific">Hydrogenovibrio thermophilus</name>
    <dbReference type="NCBI Taxonomy" id="265883"/>
    <lineage>
        <taxon>Bacteria</taxon>
        <taxon>Pseudomonadati</taxon>
        <taxon>Pseudomonadota</taxon>
        <taxon>Gammaproteobacteria</taxon>
        <taxon>Thiotrichales</taxon>
        <taxon>Piscirickettsiaceae</taxon>
        <taxon>Hydrogenovibrio</taxon>
    </lineage>
</organism>
<dbReference type="InterPro" id="IPR002048">
    <property type="entry name" value="EF_hand_dom"/>
</dbReference>
<reference evidence="3 4" key="1">
    <citation type="journal article" date="2018" name="Environ. Microbiol.">
        <title>Genomes of ubiquitous marine and hypersaline Hydrogenovibrio, Thiomicrorhabdus and Thiomicrospira spp. encode a diversity of mechanisms to sustain chemolithoautotrophy in heterogeneous environments.</title>
        <authorList>
            <person name="Scott K.M."/>
            <person name="Williams J."/>
            <person name="Porter C.M.B."/>
            <person name="Russel S."/>
            <person name="Harmer T.L."/>
            <person name="Paul J.H."/>
            <person name="Antonen K.M."/>
            <person name="Bridges M.K."/>
            <person name="Camper G.J."/>
            <person name="Campla C.K."/>
            <person name="Casella L.G."/>
            <person name="Chase E."/>
            <person name="Conrad J.W."/>
            <person name="Cruz M.C."/>
            <person name="Dunlap D.S."/>
            <person name="Duran L."/>
            <person name="Fahsbender E.M."/>
            <person name="Goldsmith D.B."/>
            <person name="Keeley R.F."/>
            <person name="Kondoff M.R."/>
            <person name="Kussy B.I."/>
            <person name="Lane M.K."/>
            <person name="Lawler S."/>
            <person name="Leigh B.A."/>
            <person name="Lewis C."/>
            <person name="Lostal L.M."/>
            <person name="Marking D."/>
            <person name="Mancera P.A."/>
            <person name="McClenthan E.C."/>
            <person name="McIntyre E.A."/>
            <person name="Mine J.A."/>
            <person name="Modi S."/>
            <person name="Moore B.D."/>
            <person name="Morgan W.A."/>
            <person name="Nelson K.M."/>
            <person name="Nguyen K.N."/>
            <person name="Ogburn N."/>
            <person name="Parrino D.G."/>
            <person name="Pedapudi A.D."/>
            <person name="Pelham R.P."/>
            <person name="Preece A.M."/>
            <person name="Rampersad E.A."/>
            <person name="Richardson J.C."/>
            <person name="Rodgers C.M."/>
            <person name="Schaffer B.L."/>
            <person name="Sheridan N.E."/>
            <person name="Solone M.R."/>
            <person name="Staley Z.R."/>
            <person name="Tabuchi M."/>
            <person name="Waide R.J."/>
            <person name="Wanjugi P.W."/>
            <person name="Young S."/>
            <person name="Clum A."/>
            <person name="Daum C."/>
            <person name="Huntemann M."/>
            <person name="Ivanova N."/>
            <person name="Kyrpides N."/>
            <person name="Mikhailova N."/>
            <person name="Palaniappan K."/>
            <person name="Pillay M."/>
            <person name="Reddy T.B.K."/>
            <person name="Shapiro N."/>
            <person name="Stamatis D."/>
            <person name="Varghese N."/>
            <person name="Woyke T."/>
            <person name="Boden R."/>
            <person name="Freyermuth S.K."/>
            <person name="Kerfeld C.A."/>
        </authorList>
    </citation>
    <scope>NUCLEOTIDE SEQUENCE [LARGE SCALE GENOMIC DNA]</scope>
    <source>
        <strain evidence="3 4">JR-2</strain>
    </source>
</reference>
<keyword evidence="1" id="KW-0732">Signal</keyword>
<dbReference type="Proteomes" id="UP000285478">
    <property type="component" value="Chromosome"/>
</dbReference>
<feature type="signal peptide" evidence="1">
    <location>
        <begin position="1"/>
        <end position="22"/>
    </location>
</feature>
<dbReference type="SUPFAM" id="SSF47473">
    <property type="entry name" value="EF-hand"/>
    <property type="match status" value="1"/>
</dbReference>
<dbReference type="EMBL" id="CP035033">
    <property type="protein sequence ID" value="QAB16350.1"/>
    <property type="molecule type" value="Genomic_DNA"/>
</dbReference>
<proteinExistence type="predicted"/>
<protein>
    <recommendedName>
        <fullName evidence="2">EF-hand domain-containing protein</fullName>
    </recommendedName>
</protein>
<feature type="chain" id="PRO_5019424305" description="EF-hand domain-containing protein" evidence="1">
    <location>
        <begin position="23"/>
        <end position="79"/>
    </location>
</feature>
<evidence type="ECO:0000259" key="2">
    <source>
        <dbReference type="PROSITE" id="PS50222"/>
    </source>
</evidence>
<dbReference type="InterPro" id="IPR011992">
    <property type="entry name" value="EF-hand-dom_pair"/>
</dbReference>
<evidence type="ECO:0000313" key="4">
    <source>
        <dbReference type="Proteomes" id="UP000285478"/>
    </source>
</evidence>
<dbReference type="InterPro" id="IPR018247">
    <property type="entry name" value="EF_Hand_1_Ca_BS"/>
</dbReference>
<accession>A0A410H6B0</accession>
<dbReference type="PROSITE" id="PS00018">
    <property type="entry name" value="EF_HAND_1"/>
    <property type="match status" value="1"/>
</dbReference>
<dbReference type="PROSITE" id="PS50222">
    <property type="entry name" value="EF_HAND_2"/>
    <property type="match status" value="1"/>
</dbReference>
<gene>
    <name evidence="3" type="ORF">EPV75_12110</name>
</gene>
<dbReference type="Gene3D" id="1.10.238.10">
    <property type="entry name" value="EF-hand"/>
    <property type="match status" value="1"/>
</dbReference>
<dbReference type="RefSeq" id="WP_127119051.1">
    <property type="nucleotide sequence ID" value="NZ_CP035033.1"/>
</dbReference>
<name>A0A410H6B0_9GAMM</name>
<sequence>MKKFRLITAFLASIGMAGVAMGESQVDQLWSDLNADKNDALSADEAKASDQVQAQWSLLDVDQDGQLSYKEFSMIDLTK</sequence>
<dbReference type="AlphaFoldDB" id="A0A410H6B0"/>
<dbReference type="GO" id="GO:0005509">
    <property type="term" value="F:calcium ion binding"/>
    <property type="evidence" value="ECO:0007669"/>
    <property type="project" value="InterPro"/>
</dbReference>
<feature type="domain" description="EF-hand" evidence="2">
    <location>
        <begin position="47"/>
        <end position="79"/>
    </location>
</feature>
<dbReference type="KEGG" id="htr:EPV75_12110"/>
<evidence type="ECO:0000256" key="1">
    <source>
        <dbReference type="SAM" id="SignalP"/>
    </source>
</evidence>